<reference evidence="1 2" key="1">
    <citation type="submission" date="2017-09" db="EMBL/GenBank/DDBJ databases">
        <title>Sphingomonas ginsenosidimutans KACC 14949, whole genome shotgun sequence.</title>
        <authorList>
            <person name="Feng G."/>
            <person name="Zhu H."/>
        </authorList>
    </citation>
    <scope>NUCLEOTIDE SEQUENCE [LARGE SCALE GENOMIC DNA]</scope>
    <source>
        <strain evidence="1 2">KACC 14949</strain>
    </source>
</reference>
<comment type="caution">
    <text evidence="1">The sequence shown here is derived from an EMBL/GenBank/DDBJ whole genome shotgun (WGS) entry which is preliminary data.</text>
</comment>
<evidence type="ECO:0000313" key="1">
    <source>
        <dbReference type="EMBL" id="PCG08021.1"/>
    </source>
</evidence>
<evidence type="ECO:0000313" key="2">
    <source>
        <dbReference type="Proteomes" id="UP000218784"/>
    </source>
</evidence>
<dbReference type="AlphaFoldDB" id="A0A2A4HVG1"/>
<evidence type="ECO:0008006" key="3">
    <source>
        <dbReference type="Google" id="ProtNLM"/>
    </source>
</evidence>
<organism evidence="1 2">
    <name type="scientific">Sphingomonas ginsenosidimutans</name>
    <dbReference type="NCBI Taxonomy" id="862134"/>
    <lineage>
        <taxon>Bacteria</taxon>
        <taxon>Pseudomonadati</taxon>
        <taxon>Pseudomonadota</taxon>
        <taxon>Alphaproteobacteria</taxon>
        <taxon>Sphingomonadales</taxon>
        <taxon>Sphingomonadaceae</taxon>
        <taxon>Sphingomonas</taxon>
    </lineage>
</organism>
<accession>A0A2A4HVG1</accession>
<keyword evidence="2" id="KW-1185">Reference proteome</keyword>
<dbReference type="Proteomes" id="UP000218784">
    <property type="component" value="Unassembled WGS sequence"/>
</dbReference>
<gene>
    <name evidence="1" type="ORF">COA17_14830</name>
</gene>
<dbReference type="RefSeq" id="WP_096613508.1">
    <property type="nucleotide sequence ID" value="NZ_NWVD01000008.1"/>
</dbReference>
<protein>
    <recommendedName>
        <fullName evidence="3">STAS/SEC14 domain-containing protein</fullName>
    </recommendedName>
</protein>
<proteinExistence type="predicted"/>
<dbReference type="EMBL" id="NWVD01000008">
    <property type="protein sequence ID" value="PCG08021.1"/>
    <property type="molecule type" value="Genomic_DNA"/>
</dbReference>
<sequence length="131" mass="13847">MFEEPGFTFGYDADGGILTITLVGLWTMQTVAAYAAATEELRGTAPPGATSDRTLVDLRRAHLHVRDVAAALSTFHERHAAQTRRTAVVVGSALGAIQARRISPARETRSFADIAAARAWLIAPGGADTDG</sequence>
<name>A0A2A4HVG1_9SPHN</name>